<dbReference type="InterPro" id="IPR009057">
    <property type="entry name" value="Homeodomain-like_sf"/>
</dbReference>
<feature type="compositionally biased region" description="Basic and acidic residues" evidence="1">
    <location>
        <begin position="150"/>
        <end position="163"/>
    </location>
</feature>
<evidence type="ECO:0000256" key="1">
    <source>
        <dbReference type="SAM" id="MobiDB-lite"/>
    </source>
</evidence>
<feature type="domain" description="Winged helix-turn helix" evidence="2">
    <location>
        <begin position="109"/>
        <end position="166"/>
    </location>
</feature>
<gene>
    <name evidence="3" type="ORF">HQ394_09545</name>
</gene>
<feature type="region of interest" description="Disordered" evidence="1">
    <location>
        <begin position="144"/>
        <end position="169"/>
    </location>
</feature>
<keyword evidence="4" id="KW-1185">Reference proteome</keyword>
<dbReference type="KEGG" id="dvn:HQ394_09545"/>
<accession>A0A7H1N1E6</accession>
<dbReference type="AlphaFoldDB" id="A0A7H1N1E6"/>
<dbReference type="EMBL" id="CP053923">
    <property type="protein sequence ID" value="QNT69532.1"/>
    <property type="molecule type" value="Genomic_DNA"/>
</dbReference>
<dbReference type="Proteomes" id="UP000516369">
    <property type="component" value="Chromosome"/>
</dbReference>
<dbReference type="InterPro" id="IPR025959">
    <property type="entry name" value="Winged_HTH_dom"/>
</dbReference>
<organism evidence="3 4">
    <name type="scientific">Defluviicoccus vanus</name>
    <dbReference type="NCBI Taxonomy" id="111831"/>
    <lineage>
        <taxon>Bacteria</taxon>
        <taxon>Pseudomonadati</taxon>
        <taxon>Pseudomonadota</taxon>
        <taxon>Alphaproteobacteria</taxon>
        <taxon>Rhodospirillales</taxon>
        <taxon>Rhodospirillaceae</taxon>
        <taxon>Defluviicoccus</taxon>
    </lineage>
</organism>
<dbReference type="Pfam" id="PF13551">
    <property type="entry name" value="HTH_29"/>
    <property type="match status" value="1"/>
</dbReference>
<evidence type="ECO:0000259" key="2">
    <source>
        <dbReference type="Pfam" id="PF13592"/>
    </source>
</evidence>
<dbReference type="SUPFAM" id="SSF46689">
    <property type="entry name" value="Homeodomain-like"/>
    <property type="match status" value="1"/>
</dbReference>
<evidence type="ECO:0000313" key="4">
    <source>
        <dbReference type="Proteomes" id="UP000516369"/>
    </source>
</evidence>
<name>A0A7H1N1E6_9PROT</name>
<evidence type="ECO:0000313" key="3">
    <source>
        <dbReference type="EMBL" id="QNT69532.1"/>
    </source>
</evidence>
<sequence length="169" mass="18607">MGAAVRLREDFGAEELRRLACKAVNGLQARRLMAPPAIADGKSRAEAASVGLMDRQTLRDWVVRFNAEGPAGLIDKPSPGRRAKLTPSHKEALRQLVEDGPGQHKPDLVRWRRADLAAVIKDRFAVDCHATTIGRMLRQLGFSHVSPRPRHPEKDDQAADTFKKTSSSG</sequence>
<reference evidence="3 4" key="1">
    <citation type="submission" date="2020-05" db="EMBL/GenBank/DDBJ databases">
        <title>Complete closed genome sequence of Defluviicoccus vanus.</title>
        <authorList>
            <person name="Bessarab I."/>
            <person name="Arumugam K."/>
            <person name="Maszenan A.M."/>
            <person name="Seviour R.J."/>
            <person name="Williams R.B."/>
        </authorList>
    </citation>
    <scope>NUCLEOTIDE SEQUENCE [LARGE SCALE GENOMIC DNA]</scope>
    <source>
        <strain evidence="3 4">Ben 114</strain>
    </source>
</reference>
<dbReference type="Pfam" id="PF13592">
    <property type="entry name" value="HTH_33"/>
    <property type="match status" value="1"/>
</dbReference>
<protein>
    <submittedName>
        <fullName evidence="3">Winged helix-turn-helix domain-containing protein</fullName>
    </submittedName>
</protein>
<proteinExistence type="predicted"/>